<feature type="domain" description="Sporulation stage II protein D amidase enhancer LytB N-terminal" evidence="1">
    <location>
        <begin position="141"/>
        <end position="232"/>
    </location>
</feature>
<evidence type="ECO:0000259" key="1">
    <source>
        <dbReference type="Pfam" id="PF08486"/>
    </source>
</evidence>
<evidence type="ECO:0000313" key="2">
    <source>
        <dbReference type="EMBL" id="KKL97487.1"/>
    </source>
</evidence>
<dbReference type="GO" id="GO:0030288">
    <property type="term" value="C:outer membrane-bounded periplasmic space"/>
    <property type="evidence" value="ECO:0007669"/>
    <property type="project" value="TreeGrafter"/>
</dbReference>
<proteinExistence type="predicted"/>
<dbReference type="AlphaFoldDB" id="A0A0F9JEP5"/>
<reference evidence="2" key="1">
    <citation type="journal article" date="2015" name="Nature">
        <title>Complex archaea that bridge the gap between prokaryotes and eukaryotes.</title>
        <authorList>
            <person name="Spang A."/>
            <person name="Saw J.H."/>
            <person name="Jorgensen S.L."/>
            <person name="Zaremba-Niedzwiedzka K."/>
            <person name="Martijn J."/>
            <person name="Lind A.E."/>
            <person name="van Eijk R."/>
            <person name="Schleper C."/>
            <person name="Guy L."/>
            <person name="Ettema T.J."/>
        </authorList>
    </citation>
    <scope>NUCLEOTIDE SEQUENCE</scope>
</reference>
<name>A0A0F9JEP5_9ZZZZ</name>
<dbReference type="InterPro" id="IPR013486">
    <property type="entry name" value="SpoIID/LytB"/>
</dbReference>
<dbReference type="PANTHER" id="PTHR30032">
    <property type="entry name" value="N-ACETYLMURAMOYL-L-ALANINE AMIDASE-RELATED"/>
    <property type="match status" value="1"/>
</dbReference>
<dbReference type="GO" id="GO:0030435">
    <property type="term" value="P:sporulation resulting in formation of a cellular spore"/>
    <property type="evidence" value="ECO:0007669"/>
    <property type="project" value="InterPro"/>
</dbReference>
<dbReference type="InterPro" id="IPR013693">
    <property type="entry name" value="SpoIID/LytB_N"/>
</dbReference>
<dbReference type="NCBIfam" id="TIGR02669">
    <property type="entry name" value="SpoIID_LytB"/>
    <property type="match status" value="1"/>
</dbReference>
<protein>
    <recommendedName>
        <fullName evidence="1">Sporulation stage II protein D amidase enhancer LytB N-terminal domain-containing protein</fullName>
    </recommendedName>
</protein>
<accession>A0A0F9JEP5</accession>
<dbReference type="PANTHER" id="PTHR30032:SF4">
    <property type="entry name" value="AMIDASE ENHANCER"/>
    <property type="match status" value="1"/>
</dbReference>
<organism evidence="2">
    <name type="scientific">marine sediment metagenome</name>
    <dbReference type="NCBI Taxonomy" id="412755"/>
    <lineage>
        <taxon>unclassified sequences</taxon>
        <taxon>metagenomes</taxon>
        <taxon>ecological metagenomes</taxon>
    </lineage>
</organism>
<dbReference type="Pfam" id="PF08486">
    <property type="entry name" value="SpoIID"/>
    <property type="match status" value="1"/>
</dbReference>
<dbReference type="InterPro" id="IPR051922">
    <property type="entry name" value="Bact_Sporulation_Assoc"/>
</dbReference>
<comment type="caution">
    <text evidence="2">The sequence shown here is derived from an EMBL/GenBank/DDBJ whole genome shotgun (WGS) entry which is preliminary data.</text>
</comment>
<dbReference type="EMBL" id="LAZR01018157">
    <property type="protein sequence ID" value="KKL97487.1"/>
    <property type="molecule type" value="Genomic_DNA"/>
</dbReference>
<sequence length="422" mass="47687">MNQGKFINNISFLKDKPIAGERTSGKLILLFSSLFLSFCLTSPAWSSPLIQVKIVEQEESIGIGATGPYQIEDSEGRIDSFLFSPSLQVMQATPSGIKVDGVAWGKKIFVKPQGSDSLVLIGTLIGKRRYRGSITVEQEDNYLRVINQLPLEEYLYGVIKWEISSNWPTDSLGAQAIAARTYALKKIEESSYQEQLHHLSATVNDQVYGGFESEDPRIHEAVDMTRGKVITYQGDLINAFYHSCSGGYTVSSKDVWGGEDFPYLRVGPDKFCEKSPYYHWEWEIKRSELRRILFEQGFPTGIIYRLRVVSRAQNLSFTEGGRVTGLSWEHQGGKSPSQPMTGKEFRELINKWFGTDKLRSALFDEVKLYSKNGASYFLFQGRGSGHGVGMCQWGAKGMAEQGYSFEEILQFYYPGTRIEKRY</sequence>
<gene>
    <name evidence="2" type="ORF">LCGC14_1834020</name>
</gene>